<dbReference type="Pfam" id="PF00682">
    <property type="entry name" value="HMGL-like"/>
    <property type="match status" value="1"/>
</dbReference>
<dbReference type="PANTHER" id="PTHR42738:SF7">
    <property type="entry name" value="HYDROXYMETHYLGLUTARYL-COA LYASE"/>
    <property type="match status" value="1"/>
</dbReference>
<dbReference type="RefSeq" id="WP_132826677.1">
    <property type="nucleotide sequence ID" value="NZ_SMFP01000001.1"/>
</dbReference>
<evidence type="ECO:0000313" key="5">
    <source>
        <dbReference type="EMBL" id="TDE40686.1"/>
    </source>
</evidence>
<gene>
    <name evidence="5" type="ORF">E1B25_00255</name>
</gene>
<dbReference type="PROSITE" id="PS50991">
    <property type="entry name" value="PYR_CT"/>
    <property type="match status" value="1"/>
</dbReference>
<reference evidence="5 6" key="1">
    <citation type="submission" date="2019-03" db="EMBL/GenBank/DDBJ databases">
        <authorList>
            <person name="Zhang S."/>
        </authorList>
    </citation>
    <scope>NUCLEOTIDE SEQUENCE [LARGE SCALE GENOMIC DNA]</scope>
    <source>
        <strain evidence="5 6">S4J41</strain>
    </source>
</reference>
<dbReference type="Gene3D" id="3.20.20.70">
    <property type="entry name" value="Aldolase class I"/>
    <property type="match status" value="1"/>
</dbReference>
<proteinExistence type="inferred from homology"/>
<comment type="similarity">
    <text evidence="1">Belongs to the HMG-CoA lyase family.</text>
</comment>
<feature type="domain" description="Pyruvate carboxyltransferase" evidence="4">
    <location>
        <begin position="13"/>
        <end position="280"/>
    </location>
</feature>
<accession>A0A4V2Z8K0</accession>
<keyword evidence="6" id="KW-1185">Reference proteome</keyword>
<dbReference type="Proteomes" id="UP000294662">
    <property type="component" value="Unassembled WGS sequence"/>
</dbReference>
<dbReference type="InterPro" id="IPR013785">
    <property type="entry name" value="Aldolase_TIM"/>
</dbReference>
<keyword evidence="3 5" id="KW-0456">Lyase</keyword>
<dbReference type="InterPro" id="IPR043594">
    <property type="entry name" value="HMGL"/>
</dbReference>
<dbReference type="AlphaFoldDB" id="A0A4V2Z8K0"/>
<evidence type="ECO:0000256" key="2">
    <source>
        <dbReference type="ARBA" id="ARBA00022723"/>
    </source>
</evidence>
<organism evidence="5 6">
    <name type="scientific">Antarcticimicrobium sediminis</name>
    <dbReference type="NCBI Taxonomy" id="2546227"/>
    <lineage>
        <taxon>Bacteria</taxon>
        <taxon>Pseudomonadati</taxon>
        <taxon>Pseudomonadota</taxon>
        <taxon>Alphaproteobacteria</taxon>
        <taxon>Rhodobacterales</taxon>
        <taxon>Paracoccaceae</taxon>
        <taxon>Antarcticimicrobium</taxon>
    </lineage>
</organism>
<dbReference type="GO" id="GO:0006552">
    <property type="term" value="P:L-leucine catabolic process"/>
    <property type="evidence" value="ECO:0007669"/>
    <property type="project" value="TreeGrafter"/>
</dbReference>
<comment type="caution">
    <text evidence="5">The sequence shown here is derived from an EMBL/GenBank/DDBJ whole genome shotgun (WGS) entry which is preliminary data.</text>
</comment>
<dbReference type="GO" id="GO:0046951">
    <property type="term" value="P:ketone body biosynthetic process"/>
    <property type="evidence" value="ECO:0007669"/>
    <property type="project" value="TreeGrafter"/>
</dbReference>
<dbReference type="FunFam" id="3.20.20.70:FF:000071">
    <property type="entry name" value="Hydroxymethylglutaryl-CoA lyase"/>
    <property type="match status" value="1"/>
</dbReference>
<keyword evidence="2" id="KW-0479">Metal-binding</keyword>
<dbReference type="CDD" id="cd07938">
    <property type="entry name" value="DRE_TIM_HMGL"/>
    <property type="match status" value="1"/>
</dbReference>
<evidence type="ECO:0000313" key="6">
    <source>
        <dbReference type="Proteomes" id="UP000294662"/>
    </source>
</evidence>
<dbReference type="SUPFAM" id="SSF51569">
    <property type="entry name" value="Aldolase"/>
    <property type="match status" value="1"/>
</dbReference>
<dbReference type="GO" id="GO:0004419">
    <property type="term" value="F:hydroxymethylglutaryl-CoA lyase activity"/>
    <property type="evidence" value="ECO:0007669"/>
    <property type="project" value="TreeGrafter"/>
</dbReference>
<evidence type="ECO:0000259" key="4">
    <source>
        <dbReference type="PROSITE" id="PS50991"/>
    </source>
</evidence>
<evidence type="ECO:0000256" key="3">
    <source>
        <dbReference type="ARBA" id="ARBA00023239"/>
    </source>
</evidence>
<name>A0A4V2Z8K0_9RHOB</name>
<dbReference type="PANTHER" id="PTHR42738">
    <property type="entry name" value="HYDROXYMETHYLGLUTARYL-COA LYASE"/>
    <property type="match status" value="1"/>
</dbReference>
<sequence>MPHQKVQGFPEKVRIVEVGPRDGLQAWPDPVSTETKIELINRLINAGVPQLEVTSFVAPRAVPQMADAAEVMAAIDRGKGAELTALVPNARGAERAIAAGIDAMVFFLSASESHNQANVNSSRDLSLVAAAEIARLGEQAGIPVYGAIATAFGCPFEGNVPVADIVQIAKAYGDMGINKISLGDTTGMATPALVQERCRALAQQVPDADVALHFHNTRGVGLACAYAGLLEGITRYEASIAGIGGCPFAPGATGNICTEDLVYMLQESGIATGIDLENLIEVARWTENQLGRALPGQVMKAGPRLRLRDRQEVRSASGRA</sequence>
<dbReference type="GO" id="GO:0046872">
    <property type="term" value="F:metal ion binding"/>
    <property type="evidence" value="ECO:0007669"/>
    <property type="project" value="UniProtKB-KW"/>
</dbReference>
<dbReference type="NCBIfam" id="NF004283">
    <property type="entry name" value="PRK05692.1"/>
    <property type="match status" value="1"/>
</dbReference>
<dbReference type="OrthoDB" id="9784013at2"/>
<dbReference type="EMBL" id="SMFP01000001">
    <property type="protein sequence ID" value="TDE40686.1"/>
    <property type="molecule type" value="Genomic_DNA"/>
</dbReference>
<protein>
    <submittedName>
        <fullName evidence="5">Hydroxymethylglutaryl-CoA lyase</fullName>
    </submittedName>
</protein>
<evidence type="ECO:0000256" key="1">
    <source>
        <dbReference type="ARBA" id="ARBA00009405"/>
    </source>
</evidence>
<dbReference type="InterPro" id="IPR000891">
    <property type="entry name" value="PYR_CT"/>
</dbReference>